<dbReference type="AlphaFoldDB" id="A0A5M9ZVS2"/>
<protein>
    <submittedName>
        <fullName evidence="2">Uncharacterized protein</fullName>
    </submittedName>
</protein>
<gene>
    <name evidence="2" type="ORF">EMO89_02500</name>
</gene>
<dbReference type="OrthoDB" id="3383452at2"/>
<dbReference type="Proteomes" id="UP000412028">
    <property type="component" value="Unassembled WGS sequence"/>
</dbReference>
<evidence type="ECO:0000256" key="1">
    <source>
        <dbReference type="SAM" id="MobiDB-lite"/>
    </source>
</evidence>
<dbReference type="EMBL" id="RZUI01000002">
    <property type="protein sequence ID" value="KAA8831615.1"/>
    <property type="molecule type" value="Genomic_DNA"/>
</dbReference>
<dbReference type="RefSeq" id="WP_150380788.1">
    <property type="nucleotide sequence ID" value="NZ_RZUI01000002.1"/>
</dbReference>
<evidence type="ECO:0000313" key="3">
    <source>
        <dbReference type="Proteomes" id="UP000412028"/>
    </source>
</evidence>
<feature type="region of interest" description="Disordered" evidence="1">
    <location>
        <begin position="251"/>
        <end position="270"/>
    </location>
</feature>
<feature type="region of interest" description="Disordered" evidence="1">
    <location>
        <begin position="153"/>
        <end position="178"/>
    </location>
</feature>
<proteinExistence type="predicted"/>
<accession>A0A5M9ZVS2</accession>
<sequence length="318" mass="36242">MRIRTIRPEFYESEHIGSLTWDARYVFECLWSYVQDNGVNLANPKLIRGTCMPYDSDRCLKRIERALDQLETIGSIIRYEHQGKKLLWIPNFTEYQKIKNPGVCRFPTPIELGIIPEPHSHDENVENTTILDDATDVEDDSTLLEVESTDTLVDPTDTTVDPTDNEVDPTDTMGTGVGVGVGVIKKENTSCFPKKKRKTRIRPTFTPDQRSIDHARALHLDPQRERDKFINHWQATGGKADDWQAMYRGWCDNSPDARPSKPSTPQPPSEAWISRNLIERIPPEHAFDARRQFMTLISQGTPKEQAAQTIINENGATP</sequence>
<feature type="region of interest" description="Disordered" evidence="1">
    <location>
        <begin position="299"/>
        <end position="318"/>
    </location>
</feature>
<feature type="compositionally biased region" description="Low complexity" evidence="1">
    <location>
        <begin position="153"/>
        <end position="162"/>
    </location>
</feature>
<evidence type="ECO:0000313" key="2">
    <source>
        <dbReference type="EMBL" id="KAA8831615.1"/>
    </source>
</evidence>
<reference evidence="2 3" key="1">
    <citation type="journal article" date="2019" name="Syst. Appl. Microbiol.">
        <title>Characterization of Bifidobacterium species in feaces of the Egyptian fruit bat: Description of B. vespertilionis sp. nov. and B. rousetti sp. nov.</title>
        <authorList>
            <person name="Modesto M."/>
            <person name="Satti M."/>
            <person name="Watanabe K."/>
            <person name="Puglisi E."/>
            <person name="Morelli L."/>
            <person name="Huang C.-H."/>
            <person name="Liou J.-S."/>
            <person name="Miyashita M."/>
            <person name="Tamura T."/>
            <person name="Saito S."/>
            <person name="Mori K."/>
            <person name="Huang L."/>
            <person name="Sciavilla P."/>
            <person name="Sandri C."/>
            <person name="Spiezio C."/>
            <person name="Vitali F."/>
            <person name="Cavalieri D."/>
            <person name="Perpetuini G."/>
            <person name="Tofalo R."/>
            <person name="Bonetti A."/>
            <person name="Arita M."/>
            <person name="Mattarelli P."/>
        </authorList>
    </citation>
    <scope>NUCLEOTIDE SEQUENCE [LARGE SCALE GENOMIC DNA]</scope>
    <source>
        <strain evidence="2 3">RST7</strain>
    </source>
</reference>
<name>A0A5M9ZVS2_9BIFI</name>
<organism evidence="2 3">
    <name type="scientific">Bifidobacterium tissieri</name>
    <dbReference type="NCBI Taxonomy" id="1630162"/>
    <lineage>
        <taxon>Bacteria</taxon>
        <taxon>Bacillati</taxon>
        <taxon>Actinomycetota</taxon>
        <taxon>Actinomycetes</taxon>
        <taxon>Bifidobacteriales</taxon>
        <taxon>Bifidobacteriaceae</taxon>
        <taxon>Bifidobacterium</taxon>
    </lineage>
</organism>
<comment type="caution">
    <text evidence="2">The sequence shown here is derived from an EMBL/GenBank/DDBJ whole genome shotgun (WGS) entry which is preliminary data.</text>
</comment>